<dbReference type="SUPFAM" id="SSF52047">
    <property type="entry name" value="RNI-like"/>
    <property type="match status" value="1"/>
</dbReference>
<dbReference type="EMBL" id="ML122261">
    <property type="protein sequence ID" value="RPD61778.1"/>
    <property type="molecule type" value="Genomic_DNA"/>
</dbReference>
<evidence type="ECO:0000313" key="1">
    <source>
        <dbReference type="EMBL" id="RPD61778.1"/>
    </source>
</evidence>
<dbReference type="Gene3D" id="3.80.10.10">
    <property type="entry name" value="Ribonuclease Inhibitor"/>
    <property type="match status" value="1"/>
</dbReference>
<evidence type="ECO:0000313" key="2">
    <source>
        <dbReference type="Proteomes" id="UP000313359"/>
    </source>
</evidence>
<evidence type="ECO:0008006" key="3">
    <source>
        <dbReference type="Google" id="ProtNLM"/>
    </source>
</evidence>
<dbReference type="STRING" id="1328759.A0A5C2SER7"/>
<accession>A0A5C2SER7</accession>
<reference evidence="1" key="1">
    <citation type="journal article" date="2018" name="Genome Biol. Evol.">
        <title>Genomics and development of Lentinus tigrinus, a white-rot wood-decaying mushroom with dimorphic fruiting bodies.</title>
        <authorList>
            <person name="Wu B."/>
            <person name="Xu Z."/>
            <person name="Knudson A."/>
            <person name="Carlson A."/>
            <person name="Chen N."/>
            <person name="Kovaka S."/>
            <person name="LaButti K."/>
            <person name="Lipzen A."/>
            <person name="Pennachio C."/>
            <person name="Riley R."/>
            <person name="Schakwitz W."/>
            <person name="Umezawa K."/>
            <person name="Ohm R.A."/>
            <person name="Grigoriev I.V."/>
            <person name="Nagy L.G."/>
            <person name="Gibbons J."/>
            <person name="Hibbett D."/>
        </authorList>
    </citation>
    <scope>NUCLEOTIDE SEQUENCE [LARGE SCALE GENOMIC DNA]</scope>
    <source>
        <strain evidence="1">ALCF2SS1-6</strain>
    </source>
</reference>
<organism evidence="1 2">
    <name type="scientific">Lentinus tigrinus ALCF2SS1-6</name>
    <dbReference type="NCBI Taxonomy" id="1328759"/>
    <lineage>
        <taxon>Eukaryota</taxon>
        <taxon>Fungi</taxon>
        <taxon>Dikarya</taxon>
        <taxon>Basidiomycota</taxon>
        <taxon>Agaricomycotina</taxon>
        <taxon>Agaricomycetes</taxon>
        <taxon>Polyporales</taxon>
        <taxon>Polyporaceae</taxon>
        <taxon>Lentinus</taxon>
    </lineage>
</organism>
<name>A0A5C2SER7_9APHY</name>
<sequence>MSDMAVSQVWFIDEIIRSILAHLPTNGCRPTLARCARVSRSLSDPALDALWYKMSGLMPLIRLLPRTFAELRNDNGNEATFMLRDAIDGSEWSRLLVYARRVRKFVHCYAEGPEDRLGKQTFTALLDLATLHSTTLFPRLEELSWLQFSHVAQCLPFFSPPLRRITVYVQAEYPARHDMEAALTSRHVVPGGYGELLHTLSVLSPCLEELSLEGIELPDSLAPSVVFSHLRTLHLGSVSTPTSVILSLCSKIPRLASLSLVLRSSYRNGPLPLHRSHDSDGSHSEIACLSSLEVLRVAGAPCDIEDILNAVDSPSFHSITMSVTLPEYDADGWTRCSSILSARFARSLRTVRAQCKRSAALIPPHARSFEEYVGPLLTLRHIADCSISVEDPAGVTMTDADLEDMATSWPYLRTLEVRLRGGAPAVTLPSISSLSVFAKFCPELQSLHLPLMQDIHPSELKGIPACTAVDMHPRWSSPTRLRSLWMVGVRFSMQESTRVASFLRGYFPDVDLRPMVAAGILTL</sequence>
<proteinExistence type="predicted"/>
<gene>
    <name evidence="1" type="ORF">L227DRAFT_60385</name>
</gene>
<protein>
    <recommendedName>
        <fullName evidence="3">F-box domain-containing protein</fullName>
    </recommendedName>
</protein>
<dbReference type="AlphaFoldDB" id="A0A5C2SER7"/>
<dbReference type="InterPro" id="IPR032675">
    <property type="entry name" value="LRR_dom_sf"/>
</dbReference>
<dbReference type="Proteomes" id="UP000313359">
    <property type="component" value="Unassembled WGS sequence"/>
</dbReference>
<dbReference type="OrthoDB" id="2773799at2759"/>
<keyword evidence="2" id="KW-1185">Reference proteome</keyword>